<name>A0AAN7JW58_9MYRT</name>
<proteinExistence type="predicted"/>
<dbReference type="Pfam" id="PF02861">
    <property type="entry name" value="Clp_N"/>
    <property type="match status" value="1"/>
</dbReference>
<dbReference type="PANTHER" id="PTHR11638:SF18">
    <property type="entry name" value="HEAT SHOCK PROTEIN 104"/>
    <property type="match status" value="1"/>
</dbReference>
<dbReference type="InterPro" id="IPR050130">
    <property type="entry name" value="ClpA_ClpB"/>
</dbReference>
<dbReference type="InterPro" id="IPR027417">
    <property type="entry name" value="P-loop_NTPase"/>
</dbReference>
<dbReference type="SUPFAM" id="SSF52540">
    <property type="entry name" value="P-loop containing nucleoside triphosphate hydrolases"/>
    <property type="match status" value="1"/>
</dbReference>
<dbReference type="PANTHER" id="PTHR11638">
    <property type="entry name" value="ATP-DEPENDENT CLP PROTEASE"/>
    <property type="match status" value="1"/>
</dbReference>
<dbReference type="Gene3D" id="6.10.140.130">
    <property type="match status" value="1"/>
</dbReference>
<dbReference type="GO" id="GO:0005737">
    <property type="term" value="C:cytoplasm"/>
    <property type="evidence" value="ECO:0007669"/>
    <property type="project" value="TreeGrafter"/>
</dbReference>
<dbReference type="GO" id="GO:0034605">
    <property type="term" value="P:cellular response to heat"/>
    <property type="evidence" value="ECO:0007669"/>
    <property type="project" value="TreeGrafter"/>
</dbReference>
<reference evidence="5 6" key="1">
    <citation type="journal article" date="2023" name="Hortic Res">
        <title>Pangenome of water caltrop reveals structural variations and asymmetric subgenome divergence after allopolyploidization.</title>
        <authorList>
            <person name="Zhang X."/>
            <person name="Chen Y."/>
            <person name="Wang L."/>
            <person name="Yuan Y."/>
            <person name="Fang M."/>
            <person name="Shi L."/>
            <person name="Lu R."/>
            <person name="Comes H.P."/>
            <person name="Ma Y."/>
            <person name="Chen Y."/>
            <person name="Huang G."/>
            <person name="Zhou Y."/>
            <person name="Zheng Z."/>
            <person name="Qiu Y."/>
        </authorList>
    </citation>
    <scope>NUCLEOTIDE SEQUENCE [LARGE SCALE GENOMIC DNA]</scope>
    <source>
        <tissue evidence="5">Roots</tissue>
    </source>
</reference>
<dbReference type="GO" id="GO:0005524">
    <property type="term" value="F:ATP binding"/>
    <property type="evidence" value="ECO:0007669"/>
    <property type="project" value="UniProtKB-KW"/>
</dbReference>
<dbReference type="FunFam" id="1.10.1780.10:FF:000006">
    <property type="entry name" value="Chaperone protein ClpB3, chloroplastic"/>
    <property type="match status" value="1"/>
</dbReference>
<evidence type="ECO:0000256" key="1">
    <source>
        <dbReference type="ARBA" id="ARBA00022741"/>
    </source>
</evidence>
<organism evidence="5 6">
    <name type="scientific">Trapa incisa</name>
    <dbReference type="NCBI Taxonomy" id="236973"/>
    <lineage>
        <taxon>Eukaryota</taxon>
        <taxon>Viridiplantae</taxon>
        <taxon>Streptophyta</taxon>
        <taxon>Embryophyta</taxon>
        <taxon>Tracheophyta</taxon>
        <taxon>Spermatophyta</taxon>
        <taxon>Magnoliopsida</taxon>
        <taxon>eudicotyledons</taxon>
        <taxon>Gunneridae</taxon>
        <taxon>Pentapetalae</taxon>
        <taxon>rosids</taxon>
        <taxon>malvids</taxon>
        <taxon>Myrtales</taxon>
        <taxon>Lythraceae</taxon>
        <taxon>Trapa</taxon>
    </lineage>
</organism>
<dbReference type="SUPFAM" id="SSF81923">
    <property type="entry name" value="Double Clp-N motif"/>
    <property type="match status" value="1"/>
</dbReference>
<gene>
    <name evidence="5" type="ORF">SAY87_008928</name>
</gene>
<comment type="caution">
    <text evidence="5">The sequence shown here is derived from an EMBL/GenBank/DDBJ whole genome shotgun (WGS) entry which is preliminary data.</text>
</comment>
<dbReference type="PROSITE" id="PS51903">
    <property type="entry name" value="CLP_R"/>
    <property type="match status" value="1"/>
</dbReference>
<keyword evidence="1" id="KW-0547">Nucleotide-binding</keyword>
<evidence type="ECO:0000256" key="3">
    <source>
        <dbReference type="PROSITE-ProRule" id="PRU01251"/>
    </source>
</evidence>
<protein>
    <recommendedName>
        <fullName evidence="4">Clp R domain-containing protein</fullName>
    </recommendedName>
</protein>
<accession>A0AAN7JW58</accession>
<dbReference type="Proteomes" id="UP001345219">
    <property type="component" value="Chromosome 8"/>
</dbReference>
<dbReference type="Gene3D" id="1.10.1780.10">
    <property type="entry name" value="Clp, N-terminal domain"/>
    <property type="match status" value="1"/>
</dbReference>
<evidence type="ECO:0000313" key="5">
    <source>
        <dbReference type="EMBL" id="KAK4755171.1"/>
    </source>
</evidence>
<evidence type="ECO:0000313" key="6">
    <source>
        <dbReference type="Proteomes" id="UP001345219"/>
    </source>
</evidence>
<keyword evidence="3" id="KW-0677">Repeat</keyword>
<dbReference type="Pfam" id="PF17871">
    <property type="entry name" value="AAA_lid_9"/>
    <property type="match status" value="1"/>
</dbReference>
<dbReference type="GO" id="GO:0016887">
    <property type="term" value="F:ATP hydrolysis activity"/>
    <property type="evidence" value="ECO:0007669"/>
    <property type="project" value="TreeGrafter"/>
</dbReference>
<evidence type="ECO:0000259" key="4">
    <source>
        <dbReference type="PROSITE" id="PS51903"/>
    </source>
</evidence>
<dbReference type="EMBL" id="JAXIOK010000014">
    <property type="protein sequence ID" value="KAK4755171.1"/>
    <property type="molecule type" value="Genomic_DNA"/>
</dbReference>
<keyword evidence="2" id="KW-0067">ATP-binding</keyword>
<dbReference type="InterPro" id="IPR004176">
    <property type="entry name" value="Clp_R_N"/>
</dbReference>
<dbReference type="InterPro" id="IPR041546">
    <property type="entry name" value="ClpA/ClpB_AAA_lid"/>
</dbReference>
<feature type="domain" description="Clp R" evidence="4">
    <location>
        <begin position="81"/>
        <end position="226"/>
    </location>
</feature>
<keyword evidence="6" id="KW-1185">Reference proteome</keyword>
<evidence type="ECO:0000256" key="2">
    <source>
        <dbReference type="ARBA" id="ARBA00022840"/>
    </source>
</evidence>
<sequence length="338" mass="38106">MASTIPFWGASLQAPHPLSERDAVLVRSPLSLSSPTSMTAKLLGGLRPLRLKRPSSASWSGGERLGRGSFVIRCEASGARISQQEFTEMAWQGIVSSPEIAKENKHQIVETEHLMKALLEQKNGLARRIFSKAGLDNTRLLDATDKFIQRQPKVIGESSGSMLGRDLEAQINRAREYKKKYGDSFVSIEHLILGFSDDQRFGRQLFRDFQISQQTLKSAVEAIRGRQSVIDQAIDLVDEAAAKLKMEITSKPTALDEINRSVLKLEMEKLSLANDTDRASKDRSNRLEAELSLLKEKQSQLTEQWEHEKSIMTHLQSIKEEISWISVVEISLLELWRH</sequence>
<dbReference type="InterPro" id="IPR036628">
    <property type="entry name" value="Clp_N_dom_sf"/>
</dbReference>
<dbReference type="AlphaFoldDB" id="A0AAN7JW58"/>